<gene>
    <name evidence="6" type="primary">LOC101852626</name>
</gene>
<evidence type="ECO:0000313" key="6">
    <source>
        <dbReference type="RefSeq" id="XP_005098813.2"/>
    </source>
</evidence>
<dbReference type="InterPro" id="IPR004408">
    <property type="entry name" value="Biotin_CoA_COase_ligase"/>
</dbReference>
<dbReference type="Pfam" id="PF03099">
    <property type="entry name" value="BPL_LplA_LipB"/>
    <property type="match status" value="1"/>
</dbReference>
<dbReference type="Proteomes" id="UP000694888">
    <property type="component" value="Unplaced"/>
</dbReference>
<evidence type="ECO:0000313" key="5">
    <source>
        <dbReference type="Proteomes" id="UP000694888"/>
    </source>
</evidence>
<name>A0ABM0JPZ0_APLCA</name>
<accession>A0ABM0JPZ0</accession>
<evidence type="ECO:0000259" key="4">
    <source>
        <dbReference type="PROSITE" id="PS51733"/>
    </source>
</evidence>
<reference evidence="6" key="1">
    <citation type="submission" date="2025-08" db="UniProtKB">
        <authorList>
            <consortium name="RefSeq"/>
        </authorList>
    </citation>
    <scope>IDENTIFICATION</scope>
</reference>
<dbReference type="CDD" id="cd16442">
    <property type="entry name" value="BPL"/>
    <property type="match status" value="1"/>
</dbReference>
<feature type="region of interest" description="Disordered" evidence="3">
    <location>
        <begin position="457"/>
        <end position="479"/>
    </location>
</feature>
<feature type="domain" description="BPL/LPL catalytic" evidence="4">
    <location>
        <begin position="8"/>
        <end position="207"/>
    </location>
</feature>
<protein>
    <submittedName>
        <fullName evidence="6">Uncharacterized protein LOC101852626</fullName>
    </submittedName>
</protein>
<evidence type="ECO:0000256" key="2">
    <source>
        <dbReference type="ARBA" id="ARBA00022598"/>
    </source>
</evidence>
<sequence>MSTVFNVDEFNTCLQTAEIGRTIVYKDVTGSTMDDARRLAHSVSEYPHGTVIMSERQTKARGARDHTWDASNTGNIYVSLILHQPASSATFEGRFGLEVAACLAVLDTVQQLGVTTAKAKWPNDVWVRGHKLAGFLAEDGKFEIPGSNKCLMILGIGLNVNADTRRSAELCSIATSLRCERGGLPVPRESFFANVCLALEQKLSTTSQVNLEAFRAQNLFQPASSVSVTCSSDGKSTDAEFVDICSNWEVKFKEKNSEQVTQGRSDKFTVRPRVSRTLMVVFTGSLEKTVAQPLARWLTSLVDTTQYVVSLVPESSVTRSVDWCKNCSLLLLTSLPSQPDVLRDNVQIFLSSGGRVMAAGTASQFMAEVLGVPVRKALLASSHIHPELGLLHLHTTRTSATSTRLATTTTGEPHRLDNDQVCAPGAPSLHPNPLHSLLFPTNPVCFQFLEMGQCQLSSASSDPSNDSKENCDNKNGAPSAVVVQEADMPKECRDPGGDHVSETASASSTVSEVIAHCVDEGLSKVAVLMCDSGQGGRVLLCGFDLGVLYSTRGLEDLFTAKGVTADEVRAVSTDNFHRDNLLLYMLDKILG</sequence>
<dbReference type="Gene3D" id="3.30.930.10">
    <property type="entry name" value="Bira Bifunctional Protein, Domain 2"/>
    <property type="match status" value="1"/>
</dbReference>
<dbReference type="PANTHER" id="PTHR12835">
    <property type="entry name" value="BIOTIN PROTEIN LIGASE"/>
    <property type="match status" value="1"/>
</dbReference>
<dbReference type="InterPro" id="IPR004143">
    <property type="entry name" value="BPL_LPL_catalytic"/>
</dbReference>
<keyword evidence="5" id="KW-1185">Reference proteome</keyword>
<dbReference type="RefSeq" id="XP_005098813.2">
    <property type="nucleotide sequence ID" value="XM_005098756.3"/>
</dbReference>
<proteinExistence type="inferred from homology"/>
<dbReference type="PROSITE" id="PS51733">
    <property type="entry name" value="BPL_LPL_CATALYTIC"/>
    <property type="match status" value="1"/>
</dbReference>
<comment type="similarity">
    <text evidence="1">Belongs to the biotin--protein ligase family.</text>
</comment>
<organism evidence="5 6">
    <name type="scientific">Aplysia californica</name>
    <name type="common">California sea hare</name>
    <dbReference type="NCBI Taxonomy" id="6500"/>
    <lineage>
        <taxon>Eukaryota</taxon>
        <taxon>Metazoa</taxon>
        <taxon>Spiralia</taxon>
        <taxon>Lophotrochozoa</taxon>
        <taxon>Mollusca</taxon>
        <taxon>Gastropoda</taxon>
        <taxon>Heterobranchia</taxon>
        <taxon>Euthyneura</taxon>
        <taxon>Tectipleura</taxon>
        <taxon>Aplysiida</taxon>
        <taxon>Aplysioidea</taxon>
        <taxon>Aplysiidae</taxon>
        <taxon>Aplysia</taxon>
    </lineage>
</organism>
<dbReference type="SUPFAM" id="SSF55681">
    <property type="entry name" value="Class II aaRS and biotin synthetases"/>
    <property type="match status" value="1"/>
</dbReference>
<evidence type="ECO:0000256" key="3">
    <source>
        <dbReference type="SAM" id="MobiDB-lite"/>
    </source>
</evidence>
<dbReference type="PANTHER" id="PTHR12835:SF5">
    <property type="entry name" value="BIOTIN--PROTEIN LIGASE"/>
    <property type="match status" value="1"/>
</dbReference>
<keyword evidence="2" id="KW-0436">Ligase</keyword>
<dbReference type="GeneID" id="101852626"/>
<evidence type="ECO:0000256" key="1">
    <source>
        <dbReference type="ARBA" id="ARBA00009934"/>
    </source>
</evidence>
<dbReference type="InterPro" id="IPR045864">
    <property type="entry name" value="aa-tRNA-synth_II/BPL/LPL"/>
</dbReference>